<feature type="repeat" description="TPR" evidence="3">
    <location>
        <begin position="4"/>
        <end position="37"/>
    </location>
</feature>
<evidence type="ECO:0000313" key="4">
    <source>
        <dbReference type="EMBL" id="KAK6743590.1"/>
    </source>
</evidence>
<accession>A0ABR1CZY1</accession>
<dbReference type="SMART" id="SM00028">
    <property type="entry name" value="TPR"/>
    <property type="match status" value="4"/>
</dbReference>
<gene>
    <name evidence="4" type="primary">Necator_chrIII.g11470</name>
    <name evidence="4" type="ORF">RB195_010705</name>
</gene>
<evidence type="ECO:0000256" key="3">
    <source>
        <dbReference type="PROSITE-ProRule" id="PRU00339"/>
    </source>
</evidence>
<comment type="caution">
    <text evidence="4">The sequence shown here is derived from an EMBL/GenBank/DDBJ whole genome shotgun (WGS) entry which is preliminary data.</text>
</comment>
<sequence>MENLEQLILDAGAAYSEGRYAEALECYEQAVVTKPDNAILFANYAAILLRLDRVEEALKNANHAITLDPKWAKGYYRRGEALRRLNDLLPAVVSLSEGVAVDPTNKIIVDALIDVSQEFFEKFPLERLENVGLDRNRFTLLTMVGQELATAGYNQEASTVLRRALSLQTPSLRLRESALSSLASVHFALGEFAQATLCYEEQLEIRLRLEGPPAEVHDCLAMSAEAAGNHALALSHRKERIKVVL</sequence>
<protein>
    <recommendedName>
        <fullName evidence="6">Tetratricopeptide repeat protein</fullName>
    </recommendedName>
</protein>
<reference evidence="4 5" key="1">
    <citation type="submission" date="2023-08" db="EMBL/GenBank/DDBJ databases">
        <title>A Necator americanus chromosomal reference genome.</title>
        <authorList>
            <person name="Ilik V."/>
            <person name="Petrzelkova K.J."/>
            <person name="Pardy F."/>
            <person name="Fuh T."/>
            <person name="Niatou-Singa F.S."/>
            <person name="Gouil Q."/>
            <person name="Baker L."/>
            <person name="Ritchie M.E."/>
            <person name="Jex A.R."/>
            <person name="Gazzola D."/>
            <person name="Li H."/>
            <person name="Toshio Fujiwara R."/>
            <person name="Zhan B."/>
            <person name="Aroian R.V."/>
            <person name="Pafco B."/>
            <person name="Schwarz E.M."/>
        </authorList>
    </citation>
    <scope>NUCLEOTIDE SEQUENCE [LARGE SCALE GENOMIC DNA]</scope>
    <source>
        <strain evidence="4 5">Aroian</strain>
        <tissue evidence="4">Whole animal</tissue>
    </source>
</reference>
<organism evidence="4 5">
    <name type="scientific">Necator americanus</name>
    <name type="common">Human hookworm</name>
    <dbReference type="NCBI Taxonomy" id="51031"/>
    <lineage>
        <taxon>Eukaryota</taxon>
        <taxon>Metazoa</taxon>
        <taxon>Ecdysozoa</taxon>
        <taxon>Nematoda</taxon>
        <taxon>Chromadorea</taxon>
        <taxon>Rhabditida</taxon>
        <taxon>Rhabditina</taxon>
        <taxon>Rhabditomorpha</taxon>
        <taxon>Strongyloidea</taxon>
        <taxon>Ancylostomatidae</taxon>
        <taxon>Bunostominae</taxon>
        <taxon>Necator</taxon>
    </lineage>
</organism>
<evidence type="ECO:0000256" key="1">
    <source>
        <dbReference type="ARBA" id="ARBA00022737"/>
    </source>
</evidence>
<evidence type="ECO:0000256" key="2">
    <source>
        <dbReference type="ARBA" id="ARBA00022803"/>
    </source>
</evidence>
<dbReference type="Pfam" id="PF13414">
    <property type="entry name" value="TPR_11"/>
    <property type="match status" value="1"/>
</dbReference>
<keyword evidence="1" id="KW-0677">Repeat</keyword>
<name>A0ABR1CZY1_NECAM</name>
<dbReference type="Pfam" id="PF13176">
    <property type="entry name" value="TPR_7"/>
    <property type="match status" value="1"/>
</dbReference>
<dbReference type="SUPFAM" id="SSF48452">
    <property type="entry name" value="TPR-like"/>
    <property type="match status" value="1"/>
</dbReference>
<keyword evidence="2 3" id="KW-0802">TPR repeat</keyword>
<dbReference type="InterPro" id="IPR011990">
    <property type="entry name" value="TPR-like_helical_dom_sf"/>
</dbReference>
<dbReference type="Gene3D" id="1.25.40.10">
    <property type="entry name" value="Tetratricopeptide repeat domain"/>
    <property type="match status" value="2"/>
</dbReference>
<evidence type="ECO:0000313" key="5">
    <source>
        <dbReference type="Proteomes" id="UP001303046"/>
    </source>
</evidence>
<dbReference type="PROSITE" id="PS50005">
    <property type="entry name" value="TPR"/>
    <property type="match status" value="1"/>
</dbReference>
<evidence type="ECO:0008006" key="6">
    <source>
        <dbReference type="Google" id="ProtNLM"/>
    </source>
</evidence>
<dbReference type="PANTHER" id="PTHR22904:SF523">
    <property type="entry name" value="STRESS-INDUCED-PHOSPHOPROTEIN 1"/>
    <property type="match status" value="1"/>
</dbReference>
<proteinExistence type="predicted"/>
<keyword evidence="5" id="KW-1185">Reference proteome</keyword>
<dbReference type="PANTHER" id="PTHR22904">
    <property type="entry name" value="TPR REPEAT CONTAINING PROTEIN"/>
    <property type="match status" value="1"/>
</dbReference>
<dbReference type="InterPro" id="IPR019734">
    <property type="entry name" value="TPR_rpt"/>
</dbReference>
<dbReference type="EMBL" id="JAVFWL010000003">
    <property type="protein sequence ID" value="KAK6743590.1"/>
    <property type="molecule type" value="Genomic_DNA"/>
</dbReference>
<dbReference type="Proteomes" id="UP001303046">
    <property type="component" value="Unassembled WGS sequence"/>
</dbReference>